<dbReference type="EMBL" id="WIUZ02000028">
    <property type="protein sequence ID" value="KAF9777720.1"/>
    <property type="molecule type" value="Genomic_DNA"/>
</dbReference>
<feature type="non-terminal residue" evidence="1">
    <location>
        <position position="1"/>
    </location>
</feature>
<accession>A0A9P6L192</accession>
<dbReference type="Proteomes" id="UP000736335">
    <property type="component" value="Unassembled WGS sequence"/>
</dbReference>
<dbReference type="OrthoDB" id="6511194at2759"/>
<organism evidence="1 2">
    <name type="scientific">Thelephora terrestris</name>
    <dbReference type="NCBI Taxonomy" id="56493"/>
    <lineage>
        <taxon>Eukaryota</taxon>
        <taxon>Fungi</taxon>
        <taxon>Dikarya</taxon>
        <taxon>Basidiomycota</taxon>
        <taxon>Agaricomycotina</taxon>
        <taxon>Agaricomycetes</taxon>
        <taxon>Thelephorales</taxon>
        <taxon>Thelephoraceae</taxon>
        <taxon>Thelephora</taxon>
    </lineage>
</organism>
<protein>
    <submittedName>
        <fullName evidence="1">Uncharacterized protein</fullName>
    </submittedName>
</protein>
<gene>
    <name evidence="1" type="ORF">BJ322DRAFT_1015464</name>
</gene>
<comment type="caution">
    <text evidence="1">The sequence shown here is derived from an EMBL/GenBank/DDBJ whole genome shotgun (WGS) entry which is preliminary data.</text>
</comment>
<reference evidence="1" key="2">
    <citation type="submission" date="2020-11" db="EMBL/GenBank/DDBJ databases">
        <authorList>
            <consortium name="DOE Joint Genome Institute"/>
            <person name="Kuo A."/>
            <person name="Miyauchi S."/>
            <person name="Kiss E."/>
            <person name="Drula E."/>
            <person name="Kohler A."/>
            <person name="Sanchez-Garcia M."/>
            <person name="Andreopoulos B."/>
            <person name="Barry K.W."/>
            <person name="Bonito G."/>
            <person name="Buee M."/>
            <person name="Carver A."/>
            <person name="Chen C."/>
            <person name="Cichocki N."/>
            <person name="Clum A."/>
            <person name="Culley D."/>
            <person name="Crous P.W."/>
            <person name="Fauchery L."/>
            <person name="Girlanda M."/>
            <person name="Hayes R."/>
            <person name="Keri Z."/>
            <person name="Labutti K."/>
            <person name="Lipzen A."/>
            <person name="Lombard V."/>
            <person name="Magnuson J."/>
            <person name="Maillard F."/>
            <person name="Morin E."/>
            <person name="Murat C."/>
            <person name="Nolan M."/>
            <person name="Ohm R."/>
            <person name="Pangilinan J."/>
            <person name="Pereira M."/>
            <person name="Perotto S."/>
            <person name="Peter M."/>
            <person name="Riley R."/>
            <person name="Sitrit Y."/>
            <person name="Stielow B."/>
            <person name="Szollosi G."/>
            <person name="Zifcakova L."/>
            <person name="Stursova M."/>
            <person name="Spatafora J.W."/>
            <person name="Tedersoo L."/>
            <person name="Vaario L.-M."/>
            <person name="Yamada A."/>
            <person name="Yan M."/>
            <person name="Wang P."/>
            <person name="Xu J."/>
            <person name="Bruns T."/>
            <person name="Baldrian P."/>
            <person name="Vilgalys R."/>
            <person name="Henrissat B."/>
            <person name="Grigoriev I.V."/>
            <person name="Hibbett D."/>
            <person name="Nagy L.G."/>
            <person name="Martin F.M."/>
        </authorList>
    </citation>
    <scope>NUCLEOTIDE SEQUENCE</scope>
    <source>
        <strain evidence="1">UH-Tt-Lm1</strain>
    </source>
</reference>
<proteinExistence type="predicted"/>
<dbReference type="AlphaFoldDB" id="A0A9P6L192"/>
<sequence length="240" mass="27115">DLVKYIHRQDMRTCYGAMVSISITTARRWMAILDYLWKDMPSGKYVDGPERTDVVEYRQNVSLPAWLACKGGTSHLLRTPTQYCGLVHDKTKVYANERRWVPKTETEVPKPNSEGASLTVADFVSVDYGWLRSPDWKEPAGRSLPVSSFALERNVTAISQTATYWLKSLTVAMDIIQTHSPHDDHFFVFDNATTHLKRADTALTARKMPLKTSKPEKNWLVGTSSLDELGKQLYEADGGS</sequence>
<evidence type="ECO:0000313" key="1">
    <source>
        <dbReference type="EMBL" id="KAF9777720.1"/>
    </source>
</evidence>
<name>A0A9P6L192_9AGAM</name>
<reference evidence="1" key="1">
    <citation type="journal article" date="2020" name="Nat. Commun.">
        <title>Large-scale genome sequencing of mycorrhizal fungi provides insights into the early evolution of symbiotic traits.</title>
        <authorList>
            <person name="Miyauchi S."/>
            <person name="Kiss E."/>
            <person name="Kuo A."/>
            <person name="Drula E."/>
            <person name="Kohler A."/>
            <person name="Sanchez-Garcia M."/>
            <person name="Morin E."/>
            <person name="Andreopoulos B."/>
            <person name="Barry K.W."/>
            <person name="Bonito G."/>
            <person name="Buee M."/>
            <person name="Carver A."/>
            <person name="Chen C."/>
            <person name="Cichocki N."/>
            <person name="Clum A."/>
            <person name="Culley D."/>
            <person name="Crous P.W."/>
            <person name="Fauchery L."/>
            <person name="Girlanda M."/>
            <person name="Hayes R.D."/>
            <person name="Keri Z."/>
            <person name="LaButti K."/>
            <person name="Lipzen A."/>
            <person name="Lombard V."/>
            <person name="Magnuson J."/>
            <person name="Maillard F."/>
            <person name="Murat C."/>
            <person name="Nolan M."/>
            <person name="Ohm R.A."/>
            <person name="Pangilinan J."/>
            <person name="Pereira M.F."/>
            <person name="Perotto S."/>
            <person name="Peter M."/>
            <person name="Pfister S."/>
            <person name="Riley R."/>
            <person name="Sitrit Y."/>
            <person name="Stielow J.B."/>
            <person name="Szollosi G."/>
            <person name="Zifcakova L."/>
            <person name="Stursova M."/>
            <person name="Spatafora J.W."/>
            <person name="Tedersoo L."/>
            <person name="Vaario L.M."/>
            <person name="Yamada A."/>
            <person name="Yan M."/>
            <person name="Wang P."/>
            <person name="Xu J."/>
            <person name="Bruns T."/>
            <person name="Baldrian P."/>
            <person name="Vilgalys R."/>
            <person name="Dunand C."/>
            <person name="Henrissat B."/>
            <person name="Grigoriev I.V."/>
            <person name="Hibbett D."/>
            <person name="Nagy L.G."/>
            <person name="Martin F.M."/>
        </authorList>
    </citation>
    <scope>NUCLEOTIDE SEQUENCE</scope>
    <source>
        <strain evidence="1">UH-Tt-Lm1</strain>
    </source>
</reference>
<evidence type="ECO:0000313" key="2">
    <source>
        <dbReference type="Proteomes" id="UP000736335"/>
    </source>
</evidence>
<keyword evidence="2" id="KW-1185">Reference proteome</keyword>